<sequence length="697" mass="78464">MAHLVKHVVPSWSPASRLALRTLATKADPAKATLTPEEEADQKPAYIPGKYGYAPGFVPPPGWSRTLKPKKPPMTVNQLMEHSKRKDKPLPSNASADTAYHWKMHELRYNYQVESLSLEDKRRAEQQQERQRRRQERKVAAQEKAQEQEAFEKHVRQDPFSAENVLNPEGTTVLRNADLANSAVQHFATPEARAQYLEERNQQRKQNKVAVDEARRYELRAKLVELSYNAEKFVTRENIDRYLDRVLMPTGIDATLLADAGIGRDIYVKELNNPATPSYRINELEKLMNGVGDDGQLGVDSFLEHERTADKDTSSTDPPHPAHGPLHKTPDHEDTPPKATQSNPRNVKNTVAGAGAGCMSSMVTCPLDVVKVRLQNQGKGNGIVPLYRGTISTLRRIRAEEGIRGLYRGLGPTMMGYLPTWAIYLSTYEALKQEIAGRAHRTLDHPGVHMLSALGAGATSSILTNPLWVIKTRVMTQNDYTAYRYRNTWHAFHTIVRQESWRGLYKGMGTSLLGLTHVVIHFPLYEKFKLWLRTVPGFSKVEAPPPRRPLTVSASSPTDPPPVLSVQASEISHSMSLSENARPDWENLPRAFPPTLSPNEPDPANRRSINSRGILVASAVSKLIASTMTYPHEVIRTRLQNQVQPPFRYRGILHAIVTIYREEGWRAFYKGLATNLIRTVPASAITLLTYEWLVRIL</sequence>
<keyword evidence="4 8" id="KW-0812">Transmembrane</keyword>
<feature type="compositionally biased region" description="Polar residues" evidence="9">
    <location>
        <begin position="338"/>
        <end position="349"/>
    </location>
</feature>
<keyword evidence="6" id="KW-1133">Transmembrane helix</keyword>
<feature type="region of interest" description="Disordered" evidence="9">
    <location>
        <begin position="122"/>
        <end position="155"/>
    </location>
</feature>
<keyword evidence="3" id="KW-0813">Transport</keyword>
<dbReference type="InterPro" id="IPR044712">
    <property type="entry name" value="SLC25A32-like"/>
</dbReference>
<dbReference type="AlphaFoldDB" id="A0A9W8AU83"/>
<evidence type="ECO:0000256" key="1">
    <source>
        <dbReference type="ARBA" id="ARBA00004141"/>
    </source>
</evidence>
<dbReference type="GO" id="GO:0006862">
    <property type="term" value="P:nucleotide transport"/>
    <property type="evidence" value="ECO:0007669"/>
    <property type="project" value="InterPro"/>
</dbReference>
<feature type="repeat" description="Solcar" evidence="8">
    <location>
        <begin position="444"/>
        <end position="531"/>
    </location>
</feature>
<organism evidence="10 11">
    <name type="scientific">Dispira parvispora</name>
    <dbReference type="NCBI Taxonomy" id="1520584"/>
    <lineage>
        <taxon>Eukaryota</taxon>
        <taxon>Fungi</taxon>
        <taxon>Fungi incertae sedis</taxon>
        <taxon>Zoopagomycota</taxon>
        <taxon>Kickxellomycotina</taxon>
        <taxon>Dimargaritomycetes</taxon>
        <taxon>Dimargaritales</taxon>
        <taxon>Dimargaritaceae</taxon>
        <taxon>Dispira</taxon>
    </lineage>
</organism>
<feature type="region of interest" description="Disordered" evidence="9">
    <location>
        <begin position="588"/>
        <end position="607"/>
    </location>
</feature>
<evidence type="ECO:0000313" key="10">
    <source>
        <dbReference type="EMBL" id="KAJ1963501.1"/>
    </source>
</evidence>
<evidence type="ECO:0000256" key="8">
    <source>
        <dbReference type="PROSITE-ProRule" id="PRU00282"/>
    </source>
</evidence>
<evidence type="ECO:0000256" key="7">
    <source>
        <dbReference type="ARBA" id="ARBA00023136"/>
    </source>
</evidence>
<feature type="region of interest" description="Disordered" evidence="9">
    <location>
        <begin position="307"/>
        <end position="352"/>
    </location>
</feature>
<dbReference type="GO" id="GO:0016020">
    <property type="term" value="C:membrane"/>
    <property type="evidence" value="ECO:0007669"/>
    <property type="project" value="UniProtKB-SubCell"/>
</dbReference>
<dbReference type="SUPFAM" id="SSF103506">
    <property type="entry name" value="Mitochondrial carrier"/>
    <property type="match status" value="1"/>
</dbReference>
<evidence type="ECO:0000256" key="2">
    <source>
        <dbReference type="ARBA" id="ARBA00006375"/>
    </source>
</evidence>
<comment type="subcellular location">
    <subcellularLocation>
        <location evidence="1">Membrane</location>
        <topology evidence="1">Multi-pass membrane protein</topology>
    </subcellularLocation>
</comment>
<evidence type="ECO:0008006" key="12">
    <source>
        <dbReference type="Google" id="ProtNLM"/>
    </source>
</evidence>
<evidence type="ECO:0000256" key="5">
    <source>
        <dbReference type="ARBA" id="ARBA00022737"/>
    </source>
</evidence>
<evidence type="ECO:0000313" key="11">
    <source>
        <dbReference type="Proteomes" id="UP001150925"/>
    </source>
</evidence>
<protein>
    <recommendedName>
        <fullName evidence="12">Mitochondrial carrier</fullName>
    </recommendedName>
</protein>
<accession>A0A9W8AU83</accession>
<dbReference type="OrthoDB" id="10266426at2759"/>
<evidence type="ECO:0000256" key="3">
    <source>
        <dbReference type="ARBA" id="ARBA00022448"/>
    </source>
</evidence>
<dbReference type="PROSITE" id="PS50920">
    <property type="entry name" value="SOLCAR"/>
    <property type="match status" value="3"/>
</dbReference>
<feature type="compositionally biased region" description="Basic and acidic residues" evidence="9">
    <location>
        <begin position="137"/>
        <end position="155"/>
    </location>
</feature>
<feature type="repeat" description="Solcar" evidence="8">
    <location>
        <begin position="344"/>
        <end position="434"/>
    </location>
</feature>
<evidence type="ECO:0000256" key="6">
    <source>
        <dbReference type="ARBA" id="ARBA00022989"/>
    </source>
</evidence>
<dbReference type="GO" id="GO:0055085">
    <property type="term" value="P:transmembrane transport"/>
    <property type="evidence" value="ECO:0007669"/>
    <property type="project" value="InterPro"/>
</dbReference>
<comment type="similarity">
    <text evidence="2">Belongs to the mitochondrial carrier (TC 2.A.29) family.</text>
</comment>
<evidence type="ECO:0000256" key="9">
    <source>
        <dbReference type="SAM" id="MobiDB-lite"/>
    </source>
</evidence>
<feature type="region of interest" description="Disordered" evidence="9">
    <location>
        <begin position="542"/>
        <end position="565"/>
    </location>
</feature>
<feature type="repeat" description="Solcar" evidence="8">
    <location>
        <begin position="609"/>
        <end position="696"/>
    </location>
</feature>
<keyword evidence="5" id="KW-0677">Repeat</keyword>
<name>A0A9W8AU83_9FUNG</name>
<evidence type="ECO:0000256" key="4">
    <source>
        <dbReference type="ARBA" id="ARBA00022692"/>
    </source>
</evidence>
<dbReference type="InterPro" id="IPR018108">
    <property type="entry name" value="MCP_transmembrane"/>
</dbReference>
<dbReference type="PANTHER" id="PTHR45683">
    <property type="entry name" value="MITOCHONDRIAL NICOTINAMIDE ADENINE DINUCLEOTIDE TRANSPORTER 1-RELATED-RELATED"/>
    <property type="match status" value="1"/>
</dbReference>
<proteinExistence type="inferred from homology"/>
<keyword evidence="11" id="KW-1185">Reference proteome</keyword>
<dbReference type="Pfam" id="PF00153">
    <property type="entry name" value="Mito_carr"/>
    <property type="match status" value="3"/>
</dbReference>
<dbReference type="InterPro" id="IPR023395">
    <property type="entry name" value="MCP_dom_sf"/>
</dbReference>
<reference evidence="10" key="1">
    <citation type="submission" date="2022-07" db="EMBL/GenBank/DDBJ databases">
        <title>Phylogenomic reconstructions and comparative analyses of Kickxellomycotina fungi.</title>
        <authorList>
            <person name="Reynolds N.K."/>
            <person name="Stajich J.E."/>
            <person name="Barry K."/>
            <person name="Grigoriev I.V."/>
            <person name="Crous P."/>
            <person name="Smith M.E."/>
        </authorList>
    </citation>
    <scope>NUCLEOTIDE SEQUENCE</scope>
    <source>
        <strain evidence="10">RSA 1196</strain>
    </source>
</reference>
<keyword evidence="7 8" id="KW-0472">Membrane</keyword>
<dbReference type="EMBL" id="JANBPY010000816">
    <property type="protein sequence ID" value="KAJ1963501.1"/>
    <property type="molecule type" value="Genomic_DNA"/>
</dbReference>
<comment type="caution">
    <text evidence="10">The sequence shown here is derived from an EMBL/GenBank/DDBJ whole genome shotgun (WGS) entry which is preliminary data.</text>
</comment>
<dbReference type="Proteomes" id="UP001150925">
    <property type="component" value="Unassembled WGS sequence"/>
</dbReference>
<dbReference type="Gene3D" id="1.50.40.10">
    <property type="entry name" value="Mitochondrial carrier domain"/>
    <property type="match status" value="2"/>
</dbReference>
<gene>
    <name evidence="10" type="ORF">IWQ62_003192</name>
</gene>